<evidence type="ECO:0000313" key="3">
    <source>
        <dbReference type="Proteomes" id="UP001168821"/>
    </source>
</evidence>
<reference evidence="2" key="1">
    <citation type="journal article" date="2023" name="G3 (Bethesda)">
        <title>Whole genome assemblies of Zophobas morio and Tenebrio molitor.</title>
        <authorList>
            <person name="Kaur S."/>
            <person name="Stinson S.A."/>
            <person name="diCenzo G.C."/>
        </authorList>
    </citation>
    <scope>NUCLEOTIDE SEQUENCE</scope>
    <source>
        <strain evidence="2">QUZm001</strain>
    </source>
</reference>
<keyword evidence="3" id="KW-1185">Reference proteome</keyword>
<proteinExistence type="predicted"/>
<dbReference type="EMBL" id="JALNTZ010000007">
    <property type="protein sequence ID" value="KAJ3644447.1"/>
    <property type="molecule type" value="Genomic_DNA"/>
</dbReference>
<gene>
    <name evidence="2" type="ORF">Zmor_022177</name>
</gene>
<dbReference type="Proteomes" id="UP001168821">
    <property type="component" value="Unassembled WGS sequence"/>
</dbReference>
<comment type="caution">
    <text evidence="2">The sequence shown here is derived from an EMBL/GenBank/DDBJ whole genome shotgun (WGS) entry which is preliminary data.</text>
</comment>
<protein>
    <submittedName>
        <fullName evidence="2">Uncharacterized protein</fullName>
    </submittedName>
</protein>
<name>A0AA38HWD4_9CUCU</name>
<evidence type="ECO:0000313" key="2">
    <source>
        <dbReference type="EMBL" id="KAJ3644447.1"/>
    </source>
</evidence>
<organism evidence="2 3">
    <name type="scientific">Zophobas morio</name>
    <dbReference type="NCBI Taxonomy" id="2755281"/>
    <lineage>
        <taxon>Eukaryota</taxon>
        <taxon>Metazoa</taxon>
        <taxon>Ecdysozoa</taxon>
        <taxon>Arthropoda</taxon>
        <taxon>Hexapoda</taxon>
        <taxon>Insecta</taxon>
        <taxon>Pterygota</taxon>
        <taxon>Neoptera</taxon>
        <taxon>Endopterygota</taxon>
        <taxon>Coleoptera</taxon>
        <taxon>Polyphaga</taxon>
        <taxon>Cucujiformia</taxon>
        <taxon>Tenebrionidae</taxon>
        <taxon>Zophobas</taxon>
    </lineage>
</organism>
<evidence type="ECO:0000256" key="1">
    <source>
        <dbReference type="SAM" id="MobiDB-lite"/>
    </source>
</evidence>
<sequence length="90" mass="10015">MNFVTWQPIFAGIPKCANKRVTSAAATLKPPIDSEMAGTRSMQGKFHPCHLEERGGMPPPPGAGKRRHVDELSQNPERFLPPSQRFSFLK</sequence>
<dbReference type="AlphaFoldDB" id="A0AA38HWD4"/>
<feature type="region of interest" description="Disordered" evidence="1">
    <location>
        <begin position="48"/>
        <end position="90"/>
    </location>
</feature>
<accession>A0AA38HWD4</accession>